<reference evidence="1 2" key="1">
    <citation type="submission" date="2019-05" db="EMBL/GenBank/DDBJ databases">
        <title>Another draft genome of Portunus trituberculatus and its Hox gene families provides insights of decapod evolution.</title>
        <authorList>
            <person name="Jeong J.-H."/>
            <person name="Song I."/>
            <person name="Kim S."/>
            <person name="Choi T."/>
            <person name="Kim D."/>
            <person name="Ryu S."/>
            <person name="Kim W."/>
        </authorList>
    </citation>
    <scope>NUCLEOTIDE SEQUENCE [LARGE SCALE GENOMIC DNA]</scope>
    <source>
        <tissue evidence="1">Muscle</tissue>
    </source>
</reference>
<keyword evidence="2" id="KW-1185">Reference proteome</keyword>
<dbReference type="EMBL" id="VSRR010092915">
    <property type="protein sequence ID" value="MPC92896.1"/>
    <property type="molecule type" value="Genomic_DNA"/>
</dbReference>
<comment type="caution">
    <text evidence="1">The sequence shown here is derived from an EMBL/GenBank/DDBJ whole genome shotgun (WGS) entry which is preliminary data.</text>
</comment>
<proteinExistence type="predicted"/>
<accession>A0A5B7JFK2</accession>
<organism evidence="1 2">
    <name type="scientific">Portunus trituberculatus</name>
    <name type="common">Swimming crab</name>
    <name type="synonym">Neptunus trituberculatus</name>
    <dbReference type="NCBI Taxonomy" id="210409"/>
    <lineage>
        <taxon>Eukaryota</taxon>
        <taxon>Metazoa</taxon>
        <taxon>Ecdysozoa</taxon>
        <taxon>Arthropoda</taxon>
        <taxon>Crustacea</taxon>
        <taxon>Multicrustacea</taxon>
        <taxon>Malacostraca</taxon>
        <taxon>Eumalacostraca</taxon>
        <taxon>Eucarida</taxon>
        <taxon>Decapoda</taxon>
        <taxon>Pleocyemata</taxon>
        <taxon>Brachyura</taxon>
        <taxon>Eubrachyura</taxon>
        <taxon>Portunoidea</taxon>
        <taxon>Portunidae</taxon>
        <taxon>Portuninae</taxon>
        <taxon>Portunus</taxon>
    </lineage>
</organism>
<evidence type="ECO:0000313" key="2">
    <source>
        <dbReference type="Proteomes" id="UP000324222"/>
    </source>
</evidence>
<protein>
    <submittedName>
        <fullName evidence="1">Uncharacterized protein</fullName>
    </submittedName>
</protein>
<gene>
    <name evidence="1" type="ORF">E2C01_088009</name>
</gene>
<name>A0A5B7JFK2_PORTR</name>
<evidence type="ECO:0000313" key="1">
    <source>
        <dbReference type="EMBL" id="MPC92896.1"/>
    </source>
</evidence>
<dbReference type="AlphaFoldDB" id="A0A5B7JFK2"/>
<dbReference type="Proteomes" id="UP000324222">
    <property type="component" value="Unassembled WGS sequence"/>
</dbReference>
<sequence length="115" mass="12443">MPDHVMAGSQSKAHTAGGSRLSLWSHLGLEVRDLAIGDGEGASLDLQVPLGCLCGHTSCLADHAAHPEERHPPVRHHCSHPHTKSCSATQCTPGHTKYLTQNTERARRRKIMLSV</sequence>